<accession>A0A540R983</accession>
<keyword evidence="2" id="KW-0645">Protease</keyword>
<dbReference type="GO" id="GO:0006508">
    <property type="term" value="P:proteolysis"/>
    <property type="evidence" value="ECO:0007669"/>
    <property type="project" value="UniProtKB-KW"/>
</dbReference>
<proteinExistence type="predicted"/>
<evidence type="ECO:0000259" key="1">
    <source>
        <dbReference type="Pfam" id="PF00089"/>
    </source>
</evidence>
<comment type="caution">
    <text evidence="2">The sequence shown here is derived from an EMBL/GenBank/DDBJ whole genome shotgun (WGS) entry which is preliminary data.</text>
</comment>
<dbReference type="EMBL" id="VHIR01000002">
    <property type="protein sequence ID" value="TQE44301.1"/>
    <property type="molecule type" value="Genomic_DNA"/>
</dbReference>
<dbReference type="Proteomes" id="UP000318080">
    <property type="component" value="Unassembled WGS sequence"/>
</dbReference>
<evidence type="ECO:0000313" key="2">
    <source>
        <dbReference type="EMBL" id="TQE44301.1"/>
    </source>
</evidence>
<name>A0A540R983_9CORY</name>
<dbReference type="Gene3D" id="2.40.10.10">
    <property type="entry name" value="Trypsin-like serine proteases"/>
    <property type="match status" value="1"/>
</dbReference>
<reference evidence="2 3" key="1">
    <citation type="submission" date="2019-06" db="EMBL/GenBank/DDBJ databases">
        <title>Draft genome of C. phoceense Strain 272.</title>
        <authorList>
            <person name="Pacheco L.G.C."/>
            <person name="Barberis C.M."/>
            <person name="Almuzara M.N."/>
            <person name="Traglia G.M."/>
            <person name="Santos C.S."/>
            <person name="Rocha D.J.P.G."/>
            <person name="Aguiar E.R.G.R."/>
            <person name="Vay C.A."/>
        </authorList>
    </citation>
    <scope>NUCLEOTIDE SEQUENCE [LARGE SCALE GENOMIC DNA]</scope>
    <source>
        <strain evidence="2 3">272</strain>
    </source>
</reference>
<protein>
    <submittedName>
        <fullName evidence="2">Trypsin-like serine protease</fullName>
    </submittedName>
</protein>
<dbReference type="AlphaFoldDB" id="A0A540R983"/>
<dbReference type="InterPro" id="IPR043504">
    <property type="entry name" value="Peptidase_S1_PA_chymotrypsin"/>
</dbReference>
<keyword evidence="3" id="KW-1185">Reference proteome</keyword>
<feature type="domain" description="Peptidase S1" evidence="1">
    <location>
        <begin position="83"/>
        <end position="122"/>
    </location>
</feature>
<dbReference type="RefSeq" id="WP_082723266.1">
    <property type="nucleotide sequence ID" value="NZ_JADPQA010000004.1"/>
</dbReference>
<dbReference type="SUPFAM" id="SSF50494">
    <property type="entry name" value="Trypsin-like serine proteases"/>
    <property type="match status" value="1"/>
</dbReference>
<sequence length="169" mass="17800">MRVSIHPMTASTMSLLYVCFYAGRVPRDLSQQNTRATRAGVLAQVSAVQVSAVSAAVLGAASGLDARGGVRHNAPAMYSATSQVLLGATRYPGRAACTGSLLNDRWVLTARHCFQNTATGAHGWKCCGTEATGVRGAERRVLVARTLPLGGERERPVGQCGAPNRYSIV</sequence>
<dbReference type="InterPro" id="IPR001254">
    <property type="entry name" value="Trypsin_dom"/>
</dbReference>
<keyword evidence="2" id="KW-0378">Hydrolase</keyword>
<gene>
    <name evidence="2" type="ORF">EJK80_01555</name>
</gene>
<evidence type="ECO:0000313" key="3">
    <source>
        <dbReference type="Proteomes" id="UP000318080"/>
    </source>
</evidence>
<dbReference type="GO" id="GO:0004252">
    <property type="term" value="F:serine-type endopeptidase activity"/>
    <property type="evidence" value="ECO:0007669"/>
    <property type="project" value="InterPro"/>
</dbReference>
<organism evidence="2 3">
    <name type="scientific">Corynebacterium phoceense</name>
    <dbReference type="NCBI Taxonomy" id="1686286"/>
    <lineage>
        <taxon>Bacteria</taxon>
        <taxon>Bacillati</taxon>
        <taxon>Actinomycetota</taxon>
        <taxon>Actinomycetes</taxon>
        <taxon>Mycobacteriales</taxon>
        <taxon>Corynebacteriaceae</taxon>
        <taxon>Corynebacterium</taxon>
    </lineage>
</organism>
<dbReference type="InterPro" id="IPR009003">
    <property type="entry name" value="Peptidase_S1_PA"/>
</dbReference>
<dbReference type="Pfam" id="PF00089">
    <property type="entry name" value="Trypsin"/>
    <property type="match status" value="1"/>
</dbReference>